<dbReference type="Proteomes" id="UP001375240">
    <property type="component" value="Unassembled WGS sequence"/>
</dbReference>
<evidence type="ECO:0000313" key="3">
    <source>
        <dbReference type="Proteomes" id="UP001375240"/>
    </source>
</evidence>
<reference evidence="2 3" key="1">
    <citation type="submission" date="2019-10" db="EMBL/GenBank/DDBJ databases">
        <authorList>
            <person name="Palmer J.M."/>
        </authorList>
    </citation>
    <scope>NUCLEOTIDE SEQUENCE [LARGE SCALE GENOMIC DNA]</scope>
    <source>
        <strain evidence="2 3">TWF696</strain>
    </source>
</reference>
<feature type="region of interest" description="Disordered" evidence="1">
    <location>
        <begin position="1"/>
        <end position="82"/>
    </location>
</feature>
<feature type="region of interest" description="Disordered" evidence="1">
    <location>
        <begin position="114"/>
        <end position="146"/>
    </location>
</feature>
<dbReference type="AlphaFoldDB" id="A0AAV9V149"/>
<evidence type="ECO:0000256" key="1">
    <source>
        <dbReference type="SAM" id="MobiDB-lite"/>
    </source>
</evidence>
<gene>
    <name evidence="2" type="ORF">TWF696_005255</name>
</gene>
<dbReference type="EMBL" id="JAVHNQ010000003">
    <property type="protein sequence ID" value="KAK6353280.1"/>
    <property type="molecule type" value="Genomic_DNA"/>
</dbReference>
<accession>A0AAV9V149</accession>
<feature type="compositionally biased region" description="Low complexity" evidence="1">
    <location>
        <begin position="52"/>
        <end position="82"/>
    </location>
</feature>
<name>A0AAV9V149_9PEZI</name>
<feature type="compositionally biased region" description="Polar residues" evidence="1">
    <location>
        <begin position="198"/>
        <end position="210"/>
    </location>
</feature>
<feature type="compositionally biased region" description="Polar residues" evidence="1">
    <location>
        <begin position="12"/>
        <end position="28"/>
    </location>
</feature>
<evidence type="ECO:0000313" key="2">
    <source>
        <dbReference type="EMBL" id="KAK6353280.1"/>
    </source>
</evidence>
<organism evidence="2 3">
    <name type="scientific">Orbilia brochopaga</name>
    <dbReference type="NCBI Taxonomy" id="3140254"/>
    <lineage>
        <taxon>Eukaryota</taxon>
        <taxon>Fungi</taxon>
        <taxon>Dikarya</taxon>
        <taxon>Ascomycota</taxon>
        <taxon>Pezizomycotina</taxon>
        <taxon>Orbiliomycetes</taxon>
        <taxon>Orbiliales</taxon>
        <taxon>Orbiliaceae</taxon>
        <taxon>Orbilia</taxon>
    </lineage>
</organism>
<keyword evidence="3" id="KW-1185">Reference proteome</keyword>
<comment type="caution">
    <text evidence="2">The sequence shown here is derived from an EMBL/GenBank/DDBJ whole genome shotgun (WGS) entry which is preliminary data.</text>
</comment>
<feature type="region of interest" description="Disordered" evidence="1">
    <location>
        <begin position="172"/>
        <end position="263"/>
    </location>
</feature>
<protein>
    <submittedName>
        <fullName evidence="2">Uncharacterized protein</fullName>
    </submittedName>
</protein>
<sequence length="263" mass="28529">MSRVSMDPETASIRSMSSAAPSYVSQLPPNYAPPPYSSDGRLPPYTRPPSGRPSGPGPVRSAEPSGLRALSSASYPLSPLSNLPPVSLITPGVRNPQSRHYEAVAARRHAKIVSSAFEAPDPPRRRNRRRPGVPFENFSSLHPAPSTPLALVHSTAELFLCTCGRPNHRRTTAEDWLDPGYPKQSAAPQDHSHEEPSSVPQPSQEQNSASDPVACAKSESEPSATEDTEQQNPKGQGDQRSFEEDLLDAESKSWDFMLSQMAN</sequence>
<proteinExistence type="predicted"/>